<reference evidence="1" key="1">
    <citation type="submission" date="2014-11" db="EMBL/GenBank/DDBJ databases">
        <authorList>
            <person name="Amaro Gonzalez C."/>
        </authorList>
    </citation>
    <scope>NUCLEOTIDE SEQUENCE</scope>
</reference>
<dbReference type="AlphaFoldDB" id="A0A0E9V9T3"/>
<name>A0A0E9V9T3_ANGAN</name>
<organism evidence="1">
    <name type="scientific">Anguilla anguilla</name>
    <name type="common">European freshwater eel</name>
    <name type="synonym">Muraena anguilla</name>
    <dbReference type="NCBI Taxonomy" id="7936"/>
    <lineage>
        <taxon>Eukaryota</taxon>
        <taxon>Metazoa</taxon>
        <taxon>Chordata</taxon>
        <taxon>Craniata</taxon>
        <taxon>Vertebrata</taxon>
        <taxon>Euteleostomi</taxon>
        <taxon>Actinopterygii</taxon>
        <taxon>Neopterygii</taxon>
        <taxon>Teleostei</taxon>
        <taxon>Anguilliformes</taxon>
        <taxon>Anguillidae</taxon>
        <taxon>Anguilla</taxon>
    </lineage>
</organism>
<sequence>MCEQICLLLPCLNFRAYFCQFVQDKTLTAQNQ</sequence>
<protein>
    <submittedName>
        <fullName evidence="1">Uncharacterized protein</fullName>
    </submittedName>
</protein>
<reference evidence="1" key="2">
    <citation type="journal article" date="2015" name="Fish Shellfish Immunol.">
        <title>Early steps in the European eel (Anguilla anguilla)-Vibrio vulnificus interaction in the gills: Role of the RtxA13 toxin.</title>
        <authorList>
            <person name="Callol A."/>
            <person name="Pajuelo D."/>
            <person name="Ebbesson L."/>
            <person name="Teles M."/>
            <person name="MacKenzie S."/>
            <person name="Amaro C."/>
        </authorList>
    </citation>
    <scope>NUCLEOTIDE SEQUENCE</scope>
</reference>
<dbReference type="EMBL" id="GBXM01034594">
    <property type="protein sequence ID" value="JAH73983.1"/>
    <property type="molecule type" value="Transcribed_RNA"/>
</dbReference>
<accession>A0A0E9V9T3</accession>
<proteinExistence type="predicted"/>
<evidence type="ECO:0000313" key="1">
    <source>
        <dbReference type="EMBL" id="JAH73983.1"/>
    </source>
</evidence>